<feature type="domain" description="PhnB-like" evidence="1">
    <location>
        <begin position="2"/>
        <end position="117"/>
    </location>
</feature>
<sequence length="158" mass="17738">MQKITPSLWFNNNAEEAISFYTTIFKNSTVTGQAYYGENSPMPAGTLLTATFQLDGQEFIAINAGPQFPFTEAVSFTVYCENQQEVDHYWDKLLEGGGKESQCGWLKDKFGLSWQIVPTIMPKLLTDKDKQKAGRAMQAMMKMVKLDIATLEKAFNGN</sequence>
<evidence type="ECO:0000313" key="2">
    <source>
        <dbReference type="EMBL" id="SEW52682.1"/>
    </source>
</evidence>
<dbReference type="RefSeq" id="WP_089899376.1">
    <property type="nucleotide sequence ID" value="NZ_FOJG01000002.1"/>
</dbReference>
<dbReference type="GO" id="GO:0008168">
    <property type="term" value="F:methyltransferase activity"/>
    <property type="evidence" value="ECO:0007669"/>
    <property type="project" value="UniProtKB-KW"/>
</dbReference>
<dbReference type="InterPro" id="IPR009725">
    <property type="entry name" value="3_dmu_93_MTrfase"/>
</dbReference>
<gene>
    <name evidence="2" type="ORF">SAMN04488122_5024</name>
</gene>
<dbReference type="Gene3D" id="3.10.180.10">
    <property type="entry name" value="2,3-Dihydroxybiphenyl 1,2-Dioxygenase, domain 1"/>
    <property type="match status" value="1"/>
</dbReference>
<reference evidence="3" key="1">
    <citation type="submission" date="2016-10" db="EMBL/GenBank/DDBJ databases">
        <authorList>
            <person name="Varghese N."/>
            <person name="Submissions S."/>
        </authorList>
    </citation>
    <scope>NUCLEOTIDE SEQUENCE [LARGE SCALE GENOMIC DNA]</scope>
    <source>
        <strain evidence="3">DSM 3695</strain>
    </source>
</reference>
<protein>
    <submittedName>
        <fullName evidence="2">Glyoxalase superfamily enzyme, possibly 3-demethylubiquinone-9 3-methyltransferase</fullName>
    </submittedName>
</protein>
<dbReference type="CDD" id="cd06588">
    <property type="entry name" value="PhnB_like"/>
    <property type="match status" value="1"/>
</dbReference>
<name>A0A1I0S981_9BACT</name>
<dbReference type="PIRSF" id="PIRSF021700">
    <property type="entry name" value="3_dmu_93_MTrfase"/>
    <property type="match status" value="1"/>
</dbReference>
<accession>A0A1I0S981</accession>
<evidence type="ECO:0000313" key="3">
    <source>
        <dbReference type="Proteomes" id="UP000199310"/>
    </source>
</evidence>
<dbReference type="OrthoDB" id="9806473at2"/>
<evidence type="ECO:0000259" key="1">
    <source>
        <dbReference type="Pfam" id="PF06983"/>
    </source>
</evidence>
<proteinExistence type="predicted"/>
<keyword evidence="3" id="KW-1185">Reference proteome</keyword>
<keyword evidence="2" id="KW-0808">Transferase</keyword>
<dbReference type="InterPro" id="IPR029068">
    <property type="entry name" value="Glyas_Bleomycin-R_OHBP_Dase"/>
</dbReference>
<dbReference type="GO" id="GO:0032259">
    <property type="term" value="P:methylation"/>
    <property type="evidence" value="ECO:0007669"/>
    <property type="project" value="UniProtKB-KW"/>
</dbReference>
<dbReference type="Proteomes" id="UP000199310">
    <property type="component" value="Unassembled WGS sequence"/>
</dbReference>
<dbReference type="SUPFAM" id="SSF54593">
    <property type="entry name" value="Glyoxalase/Bleomycin resistance protein/Dihydroxybiphenyl dioxygenase"/>
    <property type="match status" value="1"/>
</dbReference>
<dbReference type="InterPro" id="IPR028973">
    <property type="entry name" value="PhnB-like"/>
</dbReference>
<organism evidence="2 3">
    <name type="scientific">Chitinophaga arvensicola</name>
    <dbReference type="NCBI Taxonomy" id="29529"/>
    <lineage>
        <taxon>Bacteria</taxon>
        <taxon>Pseudomonadati</taxon>
        <taxon>Bacteroidota</taxon>
        <taxon>Chitinophagia</taxon>
        <taxon>Chitinophagales</taxon>
        <taxon>Chitinophagaceae</taxon>
        <taxon>Chitinophaga</taxon>
    </lineage>
</organism>
<dbReference type="EMBL" id="FOJG01000002">
    <property type="protein sequence ID" value="SEW52682.1"/>
    <property type="molecule type" value="Genomic_DNA"/>
</dbReference>
<dbReference type="Pfam" id="PF06983">
    <property type="entry name" value="3-dmu-9_3-mt"/>
    <property type="match status" value="1"/>
</dbReference>
<dbReference type="PANTHER" id="PTHR33990">
    <property type="entry name" value="PROTEIN YJDN-RELATED"/>
    <property type="match status" value="1"/>
</dbReference>
<dbReference type="AlphaFoldDB" id="A0A1I0S981"/>
<dbReference type="STRING" id="29529.SAMN04488122_5024"/>
<keyword evidence="2" id="KW-0489">Methyltransferase</keyword>
<dbReference type="PANTHER" id="PTHR33990:SF2">
    <property type="entry name" value="PHNB-LIKE DOMAIN-CONTAINING PROTEIN"/>
    <property type="match status" value="1"/>
</dbReference>
<keyword evidence="2" id="KW-0830">Ubiquinone</keyword>